<sequence length="185" mass="21597">MNYNELKEKAHSNAVNHGFWKKRLSNEHFLMLVITEISELVEADRNELKANKARFDTGMANASQGIIHPDLFNKVFRACIKNTLEDEMADIAIRLFDLAGALGVDFEKMQPCRYCRDFDRFSFTENAFALVKGLSKDQIAIEKRIQFGLNYIESWARQQGINLKWHITKKMKYNQSREVMHGKKY</sequence>
<dbReference type="Proteomes" id="UP000018861">
    <property type="component" value="Unassembled WGS sequence"/>
</dbReference>
<dbReference type="EMBL" id="BAIQ01000005">
    <property type="protein sequence ID" value="GAE14617.1"/>
    <property type="molecule type" value="Genomic_DNA"/>
</dbReference>
<comment type="caution">
    <text evidence="1">The sequence shown here is derived from an EMBL/GenBank/DDBJ whole genome shotgun (WGS) entry which is preliminary data.</text>
</comment>
<organism evidence="1 2">
    <name type="scientific">Bacteroides pyogenes JCM 6292</name>
    <dbReference type="NCBI Taxonomy" id="1235809"/>
    <lineage>
        <taxon>Bacteria</taxon>
        <taxon>Pseudomonadati</taxon>
        <taxon>Bacteroidota</taxon>
        <taxon>Bacteroidia</taxon>
        <taxon>Bacteroidales</taxon>
        <taxon>Bacteroidaceae</taxon>
        <taxon>Bacteroides</taxon>
    </lineage>
</organism>
<protein>
    <submittedName>
        <fullName evidence="1">Uncharacterized protein</fullName>
    </submittedName>
</protein>
<name>W4P4B8_9BACE</name>
<gene>
    <name evidence="1" type="ORF">JCM6292_780</name>
</gene>
<accession>W4P4B8</accession>
<evidence type="ECO:0000313" key="1">
    <source>
        <dbReference type="EMBL" id="GAE14617.1"/>
    </source>
</evidence>
<proteinExistence type="predicted"/>
<reference evidence="1 2" key="1">
    <citation type="journal article" date="2014" name="Genome Announc.">
        <title>Draft Genome Sequences of Three Strains of Bacteroides pyogenes Isolated from a Cat and Swine.</title>
        <authorList>
            <person name="Sakamoto M."/>
            <person name="Oshima K."/>
            <person name="Suda W."/>
            <person name="Kitamura K."/>
            <person name="Iida T."/>
            <person name="Hattori M."/>
            <person name="Ohkuma M."/>
        </authorList>
    </citation>
    <scope>NUCLEOTIDE SEQUENCE [LARGE SCALE GENOMIC DNA]</scope>
    <source>
        <strain evidence="1 2">JCM 6292</strain>
    </source>
</reference>
<dbReference type="SUPFAM" id="SSF101386">
    <property type="entry name" value="all-alpha NTP pyrophosphatases"/>
    <property type="match status" value="1"/>
</dbReference>
<dbReference type="Gene3D" id="1.10.287.1080">
    <property type="entry name" value="MazG-like"/>
    <property type="match status" value="1"/>
</dbReference>
<evidence type="ECO:0000313" key="2">
    <source>
        <dbReference type="Proteomes" id="UP000018861"/>
    </source>
</evidence>
<dbReference type="AlphaFoldDB" id="W4P4B8"/>